<sequence>MSPRDLLWSHSLVPYGVAGLPPAVSRRVLNALTLGREVHESPLLGKIGRHWCEVCLRHDLAAYGEPYWHRSHLLPGVTTCHLHGTALLHVAPGRLVRAPIHRAVSYWIRGELPDELTGQPLRMPISWRLEHQIARWSASALKERRGLPAAILPADELHRVFGPVLLRHVGCTSDLTSTWPPTTLRILSVVAARHLAKAGGATQLEIFF</sequence>
<accession>A0A1N6N790</accession>
<evidence type="ECO:0000313" key="3">
    <source>
        <dbReference type="Proteomes" id="UP000186819"/>
    </source>
</evidence>
<gene>
    <name evidence="2" type="ORF">SAMN05421829_101138</name>
</gene>
<dbReference type="EMBL" id="FTMD01000001">
    <property type="protein sequence ID" value="SIP87933.1"/>
    <property type="molecule type" value="Genomic_DNA"/>
</dbReference>
<name>A0A1N6N790_9RHOO</name>
<dbReference type="InterPro" id="IPR009492">
    <property type="entry name" value="TniQ"/>
</dbReference>
<dbReference type="Pfam" id="PF06527">
    <property type="entry name" value="TniQ"/>
    <property type="match status" value="1"/>
</dbReference>
<evidence type="ECO:0000313" key="2">
    <source>
        <dbReference type="EMBL" id="SIP87933.1"/>
    </source>
</evidence>
<evidence type="ECO:0000259" key="1">
    <source>
        <dbReference type="Pfam" id="PF06527"/>
    </source>
</evidence>
<reference evidence="3" key="1">
    <citation type="submission" date="2017-01" db="EMBL/GenBank/DDBJ databases">
        <authorList>
            <person name="Varghese N."/>
            <person name="Submissions S."/>
        </authorList>
    </citation>
    <scope>NUCLEOTIDE SEQUENCE [LARGE SCALE GENOMIC DNA]</scope>
    <source>
        <strain evidence="3">ATCC 51758</strain>
    </source>
</reference>
<proteinExistence type="predicted"/>
<organism evidence="2 3">
    <name type="scientific">Aromatoleum tolulyticum</name>
    <dbReference type="NCBI Taxonomy" id="34027"/>
    <lineage>
        <taxon>Bacteria</taxon>
        <taxon>Pseudomonadati</taxon>
        <taxon>Pseudomonadota</taxon>
        <taxon>Betaproteobacteria</taxon>
        <taxon>Rhodocyclales</taxon>
        <taxon>Rhodocyclaceae</taxon>
        <taxon>Aromatoleum</taxon>
    </lineage>
</organism>
<keyword evidence="3" id="KW-1185">Reference proteome</keyword>
<dbReference type="STRING" id="34027.SAMN05421829_101138"/>
<protein>
    <submittedName>
        <fullName evidence="2">TniQ protein</fullName>
    </submittedName>
</protein>
<feature type="domain" description="TniQ" evidence="1">
    <location>
        <begin position="47"/>
        <end position="87"/>
    </location>
</feature>
<dbReference type="Proteomes" id="UP000186819">
    <property type="component" value="Unassembled WGS sequence"/>
</dbReference>
<dbReference type="AlphaFoldDB" id="A0A1N6N790"/>